<protein>
    <recommendedName>
        <fullName evidence="4">EB module</fullName>
    </recommendedName>
</protein>
<evidence type="ECO:0000256" key="1">
    <source>
        <dbReference type="SAM" id="SignalP"/>
    </source>
</evidence>
<keyword evidence="3" id="KW-1185">Reference proteome</keyword>
<dbReference type="PANTHER" id="PTHR36519:SF6">
    <property type="entry name" value="LATE NODULIN-RELATED"/>
    <property type="match status" value="1"/>
</dbReference>
<gene>
    <name evidence="2" type="ORF">DICVIV_00471</name>
</gene>
<dbReference type="AlphaFoldDB" id="A0A0D8Y937"/>
<dbReference type="EMBL" id="KN716153">
    <property type="protein sequence ID" value="KJH53348.1"/>
    <property type="molecule type" value="Genomic_DNA"/>
</dbReference>
<keyword evidence="1" id="KW-0732">Signal</keyword>
<dbReference type="Proteomes" id="UP000053766">
    <property type="component" value="Unassembled WGS sequence"/>
</dbReference>
<accession>A0A0D8Y937</accession>
<dbReference type="STRING" id="29172.A0A0D8Y937"/>
<dbReference type="OrthoDB" id="4405280at2759"/>
<evidence type="ECO:0008006" key="4">
    <source>
        <dbReference type="Google" id="ProtNLM"/>
    </source>
</evidence>
<dbReference type="PANTHER" id="PTHR36519">
    <property type="entry name" value="FIP (FUNGUS-INDUCED PROTEIN) RELATED-RELATED"/>
    <property type="match status" value="1"/>
</dbReference>
<evidence type="ECO:0000313" key="2">
    <source>
        <dbReference type="EMBL" id="KJH53348.1"/>
    </source>
</evidence>
<feature type="chain" id="PRO_5002336582" description="EB module" evidence="1">
    <location>
        <begin position="17"/>
        <end position="241"/>
    </location>
</feature>
<evidence type="ECO:0000313" key="3">
    <source>
        <dbReference type="Proteomes" id="UP000053766"/>
    </source>
</evidence>
<name>A0A0D8Y937_DICVI</name>
<reference evidence="2 3" key="1">
    <citation type="submission" date="2013-11" db="EMBL/GenBank/DDBJ databases">
        <title>Draft genome of the bovine lungworm Dictyocaulus viviparus.</title>
        <authorList>
            <person name="Mitreva M."/>
        </authorList>
    </citation>
    <scope>NUCLEOTIDE SEQUENCE [LARGE SCALE GENOMIC DNA]</scope>
    <source>
        <strain evidence="2 3">HannoverDv2000</strain>
    </source>
</reference>
<sequence length="241" mass="26517">MLIVLVALLVITTSVAERCPQFFGEFECPVGFACKNSQCYGIDGNISMSCSTEMECTDGTVCVEGKCYPLSSIKCNRFLILVISDLLESYVRFCDNILHCIMIMRGQRLFQNSSKDFRTSCQPNEICHRGQCYPNNQCTSIYCGKGSYCVDGKCINAIGLSCSDDICRGGTVCVNGVCVLDPCPDRCPVDQSCRLGECRIMEGLPCISECSGSFLCIDGRCRRNGLASYHLVVDSLSKKLY</sequence>
<reference evidence="3" key="2">
    <citation type="journal article" date="2016" name="Sci. Rep.">
        <title>Dictyocaulus viviparus genome, variome and transcriptome elucidate lungworm biology and support future intervention.</title>
        <authorList>
            <person name="McNulty S.N."/>
            <person name="Strube C."/>
            <person name="Rosa B.A."/>
            <person name="Martin J.C."/>
            <person name="Tyagi R."/>
            <person name="Choi Y.J."/>
            <person name="Wang Q."/>
            <person name="Hallsworth Pepin K."/>
            <person name="Zhang X."/>
            <person name="Ozersky P."/>
            <person name="Wilson R.K."/>
            <person name="Sternberg P.W."/>
            <person name="Gasser R.B."/>
            <person name="Mitreva M."/>
        </authorList>
    </citation>
    <scope>NUCLEOTIDE SEQUENCE [LARGE SCALE GENOMIC DNA]</scope>
    <source>
        <strain evidence="3">HannoverDv2000</strain>
    </source>
</reference>
<feature type="signal peptide" evidence="1">
    <location>
        <begin position="1"/>
        <end position="16"/>
    </location>
</feature>
<organism evidence="2 3">
    <name type="scientific">Dictyocaulus viviparus</name>
    <name type="common">Bovine lungworm</name>
    <dbReference type="NCBI Taxonomy" id="29172"/>
    <lineage>
        <taxon>Eukaryota</taxon>
        <taxon>Metazoa</taxon>
        <taxon>Ecdysozoa</taxon>
        <taxon>Nematoda</taxon>
        <taxon>Chromadorea</taxon>
        <taxon>Rhabditida</taxon>
        <taxon>Rhabditina</taxon>
        <taxon>Rhabditomorpha</taxon>
        <taxon>Strongyloidea</taxon>
        <taxon>Metastrongylidae</taxon>
        <taxon>Dictyocaulus</taxon>
    </lineage>
</organism>
<proteinExistence type="predicted"/>